<dbReference type="SUPFAM" id="SSF103473">
    <property type="entry name" value="MFS general substrate transporter"/>
    <property type="match status" value="1"/>
</dbReference>
<gene>
    <name evidence="8" type="ORF">SVIM_LOCUS264395</name>
</gene>
<dbReference type="AlphaFoldDB" id="A0A6N2LPU5"/>
<sequence>MESLQTTSVPSDQEPSRKHCKRGGWTTFPFIIGDSFFSLIFLAKYSPRLLFSVKFTDIVYTGAVMGLTLAAGSWSSNLIVFLVNVMNIKSINATQINNIILGSYSLFPIAGAVIADSFFSSFHVVSVFASVSLLGMIMLTLASTIPSLRPPPCLTGSISCEAPSKIQYAVLYSALALASFGLGGTRFTIATFGADQFARPDDQGTFFSWYFITLYLASAISLTAIVYVQDNVSWGLGFGLGVAVNAIGLAVFLLGKRFYRHTKPKGSPFASIARVLAAAFRKRRKLESFQSQDYFHGDNTKATSGPTESFRFLNRAALRFEDDRKSDGSYASSWWLCTVEEVEDLKTLFKIMPLWSSSILLSTTIAMINSLTVLQALTMDRHLGPHFKIPAGSILVFSILATALSIFIIDRFLLPLWKKLTRRSLKPLQQIGIGHVINMFAMVGSASVETRRLRVVRKPSPRRWTTRFSRADVRSMAGGSDAHSWGSVKVFIFQVRLRCITKNFPSR</sequence>
<protein>
    <recommendedName>
        <fullName evidence="9">Major facilitator superfamily (MFS) profile domain-containing protein</fullName>
    </recommendedName>
</protein>
<name>A0A6N2LPU5_SALVM</name>
<comment type="subcellular location">
    <subcellularLocation>
        <location evidence="1">Membrane</location>
        <topology evidence="1">Multi-pass membrane protein</topology>
    </subcellularLocation>
</comment>
<evidence type="ECO:0008006" key="9">
    <source>
        <dbReference type="Google" id="ProtNLM"/>
    </source>
</evidence>
<keyword evidence="4 7" id="KW-1133">Transmembrane helix</keyword>
<feature type="transmembrane region" description="Helical" evidence="7">
    <location>
        <begin position="389"/>
        <end position="414"/>
    </location>
</feature>
<evidence type="ECO:0000256" key="5">
    <source>
        <dbReference type="ARBA" id="ARBA00023136"/>
    </source>
</evidence>
<organism evidence="8">
    <name type="scientific">Salix viminalis</name>
    <name type="common">Common osier</name>
    <name type="synonym">Basket willow</name>
    <dbReference type="NCBI Taxonomy" id="40686"/>
    <lineage>
        <taxon>Eukaryota</taxon>
        <taxon>Viridiplantae</taxon>
        <taxon>Streptophyta</taxon>
        <taxon>Embryophyta</taxon>
        <taxon>Tracheophyta</taxon>
        <taxon>Spermatophyta</taxon>
        <taxon>Magnoliopsida</taxon>
        <taxon>eudicotyledons</taxon>
        <taxon>Gunneridae</taxon>
        <taxon>Pentapetalae</taxon>
        <taxon>rosids</taxon>
        <taxon>fabids</taxon>
        <taxon>Malpighiales</taxon>
        <taxon>Salicaceae</taxon>
        <taxon>Saliceae</taxon>
        <taxon>Salix</taxon>
    </lineage>
</organism>
<dbReference type="GO" id="GO:0022857">
    <property type="term" value="F:transmembrane transporter activity"/>
    <property type="evidence" value="ECO:0007669"/>
    <property type="project" value="InterPro"/>
</dbReference>
<comment type="similarity">
    <text evidence="2">Belongs to the major facilitator superfamily. Proton-dependent oligopeptide transporter (POT/PTR) (TC 2.A.17) family.</text>
</comment>
<evidence type="ECO:0000256" key="4">
    <source>
        <dbReference type="ARBA" id="ARBA00022989"/>
    </source>
</evidence>
<evidence type="ECO:0000256" key="7">
    <source>
        <dbReference type="SAM" id="Phobius"/>
    </source>
</evidence>
<dbReference type="PANTHER" id="PTHR11654">
    <property type="entry name" value="OLIGOPEPTIDE TRANSPORTER-RELATED"/>
    <property type="match status" value="1"/>
</dbReference>
<feature type="compositionally biased region" description="Polar residues" evidence="6">
    <location>
        <begin position="1"/>
        <end position="13"/>
    </location>
</feature>
<keyword evidence="5 7" id="KW-0472">Membrane</keyword>
<feature type="transmembrane region" description="Helical" evidence="7">
    <location>
        <begin position="234"/>
        <end position="255"/>
    </location>
</feature>
<dbReference type="InterPro" id="IPR000109">
    <property type="entry name" value="POT_fam"/>
</dbReference>
<dbReference type="InterPro" id="IPR036259">
    <property type="entry name" value="MFS_trans_sf"/>
</dbReference>
<feature type="region of interest" description="Disordered" evidence="6">
    <location>
        <begin position="1"/>
        <end position="20"/>
    </location>
</feature>
<dbReference type="EMBL" id="CAADRP010001596">
    <property type="protein sequence ID" value="VFU43400.1"/>
    <property type="molecule type" value="Genomic_DNA"/>
</dbReference>
<feature type="transmembrane region" description="Helical" evidence="7">
    <location>
        <begin position="121"/>
        <end position="142"/>
    </location>
</feature>
<feature type="transmembrane region" description="Helical" evidence="7">
    <location>
        <begin position="25"/>
        <end position="46"/>
    </location>
</feature>
<reference evidence="8" key="1">
    <citation type="submission" date="2019-03" db="EMBL/GenBank/DDBJ databases">
        <authorList>
            <person name="Mank J."/>
            <person name="Almeida P."/>
        </authorList>
    </citation>
    <scope>NUCLEOTIDE SEQUENCE</scope>
    <source>
        <strain evidence="8">78183</strain>
    </source>
</reference>
<evidence type="ECO:0000313" key="8">
    <source>
        <dbReference type="EMBL" id="VFU43400.1"/>
    </source>
</evidence>
<dbReference type="GO" id="GO:0016020">
    <property type="term" value="C:membrane"/>
    <property type="evidence" value="ECO:0007669"/>
    <property type="project" value="UniProtKB-SubCell"/>
</dbReference>
<evidence type="ECO:0000256" key="3">
    <source>
        <dbReference type="ARBA" id="ARBA00022692"/>
    </source>
</evidence>
<dbReference type="Pfam" id="PF00854">
    <property type="entry name" value="PTR2"/>
    <property type="match status" value="1"/>
</dbReference>
<feature type="transmembrane region" description="Helical" evidence="7">
    <location>
        <begin position="96"/>
        <end position="115"/>
    </location>
</feature>
<accession>A0A6N2LPU5</accession>
<dbReference type="Gene3D" id="1.20.1250.20">
    <property type="entry name" value="MFS general substrate transporter like domains"/>
    <property type="match status" value="1"/>
</dbReference>
<proteinExistence type="inferred from homology"/>
<feature type="transmembrane region" description="Helical" evidence="7">
    <location>
        <begin position="354"/>
        <end position="377"/>
    </location>
</feature>
<evidence type="ECO:0000256" key="2">
    <source>
        <dbReference type="ARBA" id="ARBA00005982"/>
    </source>
</evidence>
<feature type="transmembrane region" description="Helical" evidence="7">
    <location>
        <begin position="207"/>
        <end position="228"/>
    </location>
</feature>
<keyword evidence="3 7" id="KW-0812">Transmembrane</keyword>
<feature type="transmembrane region" description="Helical" evidence="7">
    <location>
        <begin position="58"/>
        <end position="84"/>
    </location>
</feature>
<evidence type="ECO:0000256" key="6">
    <source>
        <dbReference type="SAM" id="MobiDB-lite"/>
    </source>
</evidence>
<evidence type="ECO:0000256" key="1">
    <source>
        <dbReference type="ARBA" id="ARBA00004141"/>
    </source>
</evidence>